<feature type="active site" description="Proton donor" evidence="6">
    <location>
        <position position="186"/>
    </location>
</feature>
<evidence type="ECO:0000256" key="10">
    <source>
        <dbReference type="SAM" id="Phobius"/>
    </source>
</evidence>
<dbReference type="InterPro" id="IPR001382">
    <property type="entry name" value="Glyco_hydro_47"/>
</dbReference>
<evidence type="ECO:0000256" key="8">
    <source>
        <dbReference type="PIRSR" id="PIRSR601382-3"/>
    </source>
</evidence>
<keyword evidence="10" id="KW-1133">Transmembrane helix</keyword>
<evidence type="ECO:0000313" key="12">
    <source>
        <dbReference type="Proteomes" id="UP000050794"/>
    </source>
</evidence>
<dbReference type="GO" id="GO:0005509">
    <property type="term" value="F:calcium ion binding"/>
    <property type="evidence" value="ECO:0007669"/>
    <property type="project" value="InterPro"/>
</dbReference>
<dbReference type="PANTHER" id="PTHR11742:SF96">
    <property type="entry name" value="MANNOSYL-OLIGOSACCHARIDE 1,2-ALPHA-MANNOSIDASE C52E4.5"/>
    <property type="match status" value="1"/>
</dbReference>
<feature type="active site" evidence="6">
    <location>
        <position position="319"/>
    </location>
</feature>
<feature type="binding site" evidence="7">
    <location>
        <position position="539"/>
    </location>
    <ligand>
        <name>Ca(2+)</name>
        <dbReference type="ChEBI" id="CHEBI:29108"/>
    </ligand>
</feature>
<evidence type="ECO:0000256" key="7">
    <source>
        <dbReference type="PIRSR" id="PIRSR601382-2"/>
    </source>
</evidence>
<comment type="cofactor">
    <cofactor evidence="1 7">
        <name>Ca(2+)</name>
        <dbReference type="ChEBI" id="CHEBI:29108"/>
    </cofactor>
</comment>
<evidence type="ECO:0000256" key="2">
    <source>
        <dbReference type="ARBA" id="ARBA00004922"/>
    </source>
</evidence>
<evidence type="ECO:0000256" key="5">
    <source>
        <dbReference type="ARBA" id="ARBA00023157"/>
    </source>
</evidence>
<feature type="disulfide bond" evidence="8">
    <location>
        <begin position="382"/>
        <end position="415"/>
    </location>
</feature>
<keyword evidence="7" id="KW-0106">Calcium</keyword>
<dbReference type="EMBL" id="UYWY01019394">
    <property type="protein sequence ID" value="VDM37036.1"/>
    <property type="molecule type" value="Genomic_DNA"/>
</dbReference>
<dbReference type="EC" id="3.2.1.-" evidence="9"/>
<dbReference type="FunFam" id="1.50.10.10:FF:000055">
    <property type="entry name" value="alpha-1,2-Mannosidase"/>
    <property type="match status" value="1"/>
</dbReference>
<dbReference type="Gene3D" id="1.50.10.10">
    <property type="match status" value="1"/>
</dbReference>
<feature type="active site" evidence="6">
    <location>
        <position position="453"/>
    </location>
</feature>
<dbReference type="WBParaSite" id="TCNE_0000580001-mRNA-1">
    <property type="protein sequence ID" value="TCNE_0000580001-mRNA-1"/>
    <property type="gene ID" value="TCNE_0000580001"/>
</dbReference>
<dbReference type="PANTHER" id="PTHR11742">
    <property type="entry name" value="MANNOSYL-OLIGOSACCHARIDE ALPHA-1,2-MANNOSIDASE-RELATED"/>
    <property type="match status" value="1"/>
</dbReference>
<dbReference type="InterPro" id="IPR036026">
    <property type="entry name" value="Seven-hairpin_glycosidases"/>
</dbReference>
<sequence length="560" mass="63223">MNTIHINRRAALLAMLCCVAVVTIFTLSMLPASNEEQLPLLGKKILLGRELSVRNEFERQRLNKNEFIENGSGDTTFIDDEVTKTISNDTALNDEEIRTFIRNMMLYAWNGYKRYAWGENEVQPISKKPHSQAIFGGVGSSLAATMVDSLDTLVIMGLLDEYSEARDYLKKNFDISRVSGILSVFETNIRFLGGFLSAYALTGEHFYIDKAKSVGDVLLKAFNTQTGIPKSSVNPASGQISNYGWANGGSSILAEFGSLHLEFVYLSEITGDMIYRQKVQAVRDHLDRIEKIGGLYPNYLSPDSGLWTGMHVSLGAMGDSFYEYLIKSYIQSDKNDSQAWKMYSEAIDAIEQQMVRKSKGGLTYVAEWRNGILEHKMGHLACFCVGMFALQSRLESDYEKAKRMMTLAEEIGNTCHESYIRSETGIGPEMFYFNGENEAKATNGDYGYILRPEVIEGWFYLWRLTGKHVYKEWVWAAVQAIEKYCKKEAGFAGLVNVYNPKEGSDDVQQSFFLAETLKYAYLTFSDSSSISLDEWVFNTEAHPLPVLSRSSRSPIRTRSR</sequence>
<reference evidence="13" key="1">
    <citation type="submission" date="2016-06" db="UniProtKB">
        <authorList>
            <consortium name="WormBaseParasite"/>
        </authorList>
    </citation>
    <scope>IDENTIFICATION</scope>
</reference>
<protein>
    <recommendedName>
        <fullName evidence="9">alpha-1,2-Mannosidase</fullName>
        <ecNumber evidence="9">3.2.1.-</ecNumber>
    </recommendedName>
</protein>
<evidence type="ECO:0000256" key="4">
    <source>
        <dbReference type="ARBA" id="ARBA00022801"/>
    </source>
</evidence>
<keyword evidence="10" id="KW-0812">Transmembrane</keyword>
<keyword evidence="10" id="KW-0472">Membrane</keyword>
<dbReference type="Proteomes" id="UP000050794">
    <property type="component" value="Unassembled WGS sequence"/>
</dbReference>
<dbReference type="GO" id="GO:0005783">
    <property type="term" value="C:endoplasmic reticulum"/>
    <property type="evidence" value="ECO:0007669"/>
    <property type="project" value="TreeGrafter"/>
</dbReference>
<evidence type="ECO:0000256" key="6">
    <source>
        <dbReference type="PIRSR" id="PIRSR601382-1"/>
    </source>
</evidence>
<evidence type="ECO:0000256" key="1">
    <source>
        <dbReference type="ARBA" id="ARBA00001913"/>
    </source>
</evidence>
<keyword evidence="7" id="KW-0479">Metal-binding</keyword>
<evidence type="ECO:0000313" key="13">
    <source>
        <dbReference type="WBParaSite" id="TCNE_0000580001-mRNA-1"/>
    </source>
</evidence>
<proteinExistence type="inferred from homology"/>
<dbReference type="GO" id="GO:0004571">
    <property type="term" value="F:mannosyl-oligosaccharide 1,2-alpha-mannosidase activity"/>
    <property type="evidence" value="ECO:0007669"/>
    <property type="project" value="InterPro"/>
</dbReference>
<dbReference type="AlphaFoldDB" id="A0A183UBD0"/>
<dbReference type="Pfam" id="PF01532">
    <property type="entry name" value="Glyco_hydro_47"/>
    <property type="match status" value="1"/>
</dbReference>
<dbReference type="GO" id="GO:0000139">
    <property type="term" value="C:Golgi membrane"/>
    <property type="evidence" value="ECO:0007669"/>
    <property type="project" value="TreeGrafter"/>
</dbReference>
<evidence type="ECO:0000256" key="9">
    <source>
        <dbReference type="RuleBase" id="RU361193"/>
    </source>
</evidence>
<dbReference type="InterPro" id="IPR050749">
    <property type="entry name" value="Glycosyl_Hydrolase_47"/>
</dbReference>
<comment type="similarity">
    <text evidence="3 9">Belongs to the glycosyl hydrolase 47 family.</text>
</comment>
<reference evidence="11 12" key="2">
    <citation type="submission" date="2018-11" db="EMBL/GenBank/DDBJ databases">
        <authorList>
            <consortium name="Pathogen Informatics"/>
        </authorList>
    </citation>
    <scope>NUCLEOTIDE SEQUENCE [LARGE SCALE GENOMIC DNA]</scope>
</reference>
<organism evidence="12 13">
    <name type="scientific">Toxocara canis</name>
    <name type="common">Canine roundworm</name>
    <dbReference type="NCBI Taxonomy" id="6265"/>
    <lineage>
        <taxon>Eukaryota</taxon>
        <taxon>Metazoa</taxon>
        <taxon>Ecdysozoa</taxon>
        <taxon>Nematoda</taxon>
        <taxon>Chromadorea</taxon>
        <taxon>Rhabditida</taxon>
        <taxon>Spirurina</taxon>
        <taxon>Ascaridomorpha</taxon>
        <taxon>Ascaridoidea</taxon>
        <taxon>Toxocaridae</taxon>
        <taxon>Toxocara</taxon>
    </lineage>
</organism>
<feature type="active site" description="Proton donor" evidence="6">
    <location>
        <position position="429"/>
    </location>
</feature>
<evidence type="ECO:0000256" key="3">
    <source>
        <dbReference type="ARBA" id="ARBA00007658"/>
    </source>
</evidence>
<gene>
    <name evidence="11" type="ORF">TCNE_LOCUS5800</name>
</gene>
<keyword evidence="12" id="KW-1185">Reference proteome</keyword>
<dbReference type="GO" id="GO:0005975">
    <property type="term" value="P:carbohydrate metabolic process"/>
    <property type="evidence" value="ECO:0007669"/>
    <property type="project" value="InterPro"/>
</dbReference>
<dbReference type="PRINTS" id="PR00747">
    <property type="entry name" value="GLYHDRLASE47"/>
</dbReference>
<feature type="transmembrane region" description="Helical" evidence="10">
    <location>
        <begin position="12"/>
        <end position="30"/>
    </location>
</feature>
<keyword evidence="4 9" id="KW-0378">Hydrolase</keyword>
<comment type="pathway">
    <text evidence="2">Protein modification; protein glycosylation.</text>
</comment>
<keyword evidence="5 8" id="KW-1015">Disulfide bond</keyword>
<dbReference type="SUPFAM" id="SSF48225">
    <property type="entry name" value="Seven-hairpin glycosidases"/>
    <property type="match status" value="1"/>
</dbReference>
<accession>A0A183UBD0</accession>
<name>A0A183UBD0_TOXCA</name>
<evidence type="ECO:0000313" key="11">
    <source>
        <dbReference type="EMBL" id="VDM37036.1"/>
    </source>
</evidence>
<keyword evidence="9" id="KW-0326">Glycosidase</keyword>
<dbReference type="InterPro" id="IPR012341">
    <property type="entry name" value="6hp_glycosidase-like_sf"/>
</dbReference>